<evidence type="ECO:0000256" key="11">
    <source>
        <dbReference type="SAM" id="Phobius"/>
    </source>
</evidence>
<evidence type="ECO:0000256" key="8">
    <source>
        <dbReference type="ARBA" id="ARBA00023136"/>
    </source>
</evidence>
<feature type="transmembrane region" description="Helical" evidence="11">
    <location>
        <begin position="711"/>
        <end position="733"/>
    </location>
</feature>
<dbReference type="AlphaFoldDB" id="B9F2F5"/>
<dbReference type="SMART" id="SM00220">
    <property type="entry name" value="S_TKc"/>
    <property type="match status" value="1"/>
</dbReference>
<feature type="transmembrane region" description="Helical" evidence="11">
    <location>
        <begin position="810"/>
        <end position="832"/>
    </location>
</feature>
<proteinExistence type="inferred from homology"/>
<feature type="transmembrane region" description="Helical" evidence="11">
    <location>
        <begin position="777"/>
        <end position="804"/>
    </location>
</feature>
<feature type="domain" description="Protein kinase" evidence="12">
    <location>
        <begin position="219"/>
        <end position="563"/>
    </location>
</feature>
<dbReference type="PANTHER" id="PTHR10766:SF53">
    <property type="entry name" value="TRANSMEMBRANE 9 SUPERFAMILY MEMBER"/>
    <property type="match status" value="1"/>
</dbReference>
<dbReference type="GO" id="GO:0004672">
    <property type="term" value="F:protein kinase activity"/>
    <property type="evidence" value="ECO:0007669"/>
    <property type="project" value="InterPro"/>
</dbReference>
<evidence type="ECO:0000256" key="1">
    <source>
        <dbReference type="ARBA" id="ARBA00004337"/>
    </source>
</evidence>
<name>B9F2F5_ORYSJ</name>
<dbReference type="Gene3D" id="3.30.200.20">
    <property type="entry name" value="Phosphorylase Kinase, domain 1"/>
    <property type="match status" value="1"/>
</dbReference>
<feature type="transmembrane region" description="Helical" evidence="11">
    <location>
        <begin position="884"/>
        <end position="910"/>
    </location>
</feature>
<dbReference type="GO" id="GO:0005524">
    <property type="term" value="F:ATP binding"/>
    <property type="evidence" value="ECO:0007669"/>
    <property type="project" value="InterPro"/>
</dbReference>
<dbReference type="Pfam" id="PF00069">
    <property type="entry name" value="Pkinase"/>
    <property type="match status" value="1"/>
</dbReference>
<evidence type="ECO:0000256" key="2">
    <source>
        <dbReference type="ARBA" id="ARBA00004653"/>
    </source>
</evidence>
<dbReference type="InterPro" id="IPR011009">
    <property type="entry name" value="Kinase-like_dom_sf"/>
</dbReference>
<evidence type="ECO:0000256" key="10">
    <source>
        <dbReference type="SAM" id="MobiDB-lite"/>
    </source>
</evidence>
<dbReference type="PANTHER" id="PTHR10766">
    <property type="entry name" value="TRANSMEMBRANE 9 SUPERFAMILY PROTEIN"/>
    <property type="match status" value="1"/>
</dbReference>
<evidence type="ECO:0000256" key="5">
    <source>
        <dbReference type="ARBA" id="ARBA00022729"/>
    </source>
</evidence>
<organism evidence="13">
    <name type="scientific">Oryza sativa subsp. japonica</name>
    <name type="common">Rice</name>
    <dbReference type="NCBI Taxonomy" id="39947"/>
    <lineage>
        <taxon>Eukaryota</taxon>
        <taxon>Viridiplantae</taxon>
        <taxon>Streptophyta</taxon>
        <taxon>Embryophyta</taxon>
        <taxon>Tracheophyta</taxon>
        <taxon>Spermatophyta</taxon>
        <taxon>Magnoliopsida</taxon>
        <taxon>Liliopsida</taxon>
        <taxon>Poales</taxon>
        <taxon>Poaceae</taxon>
        <taxon>BOP clade</taxon>
        <taxon>Oryzoideae</taxon>
        <taxon>Oryzeae</taxon>
        <taxon>Oryzinae</taxon>
        <taxon>Oryza</taxon>
        <taxon>Oryza sativa</taxon>
    </lineage>
</organism>
<keyword evidence="7 11" id="KW-1133">Transmembrane helix</keyword>
<dbReference type="Proteomes" id="UP000007752">
    <property type="component" value="Chromosome 2"/>
</dbReference>
<comment type="subcellular location">
    <subcellularLocation>
        <location evidence="1">Endosome membrane</location>
        <topology evidence="1">Multi-pass membrane protein</topology>
    </subcellularLocation>
    <subcellularLocation>
        <location evidence="2">Golgi apparatus membrane</location>
        <topology evidence="2">Multi-pass membrane protein</topology>
    </subcellularLocation>
</comment>
<dbReference type="GO" id="GO:0010008">
    <property type="term" value="C:endosome membrane"/>
    <property type="evidence" value="ECO:0007669"/>
    <property type="project" value="UniProtKB-SubCell"/>
</dbReference>
<evidence type="ECO:0000256" key="3">
    <source>
        <dbReference type="ARBA" id="ARBA00005227"/>
    </source>
</evidence>
<feature type="transmembrane region" description="Helical" evidence="11">
    <location>
        <begin position="853"/>
        <end position="872"/>
    </location>
</feature>
<accession>B9F2F5</accession>
<evidence type="ECO:0000256" key="6">
    <source>
        <dbReference type="ARBA" id="ARBA00022753"/>
    </source>
</evidence>
<dbReference type="EMBL" id="CM000139">
    <property type="protein sequence ID" value="EEE57708.1"/>
    <property type="molecule type" value="Genomic_DNA"/>
</dbReference>
<keyword evidence="8 11" id="KW-0472">Membrane</keyword>
<keyword evidence="9" id="KW-0175">Coiled coil</keyword>
<evidence type="ECO:0000259" key="12">
    <source>
        <dbReference type="PROSITE" id="PS50011"/>
    </source>
</evidence>
<keyword evidence="6" id="KW-0967">Endosome</keyword>
<keyword evidence="4 11" id="KW-0812">Transmembrane</keyword>
<comment type="similarity">
    <text evidence="3">Belongs to the nonaspanin (TM9SF) (TC 9.A.2) family.</text>
</comment>
<feature type="coiled-coil region" evidence="9">
    <location>
        <begin position="344"/>
        <end position="371"/>
    </location>
</feature>
<dbReference type="Pfam" id="PF02990">
    <property type="entry name" value="EMP70"/>
    <property type="match status" value="1"/>
</dbReference>
<evidence type="ECO:0000313" key="13">
    <source>
        <dbReference type="EMBL" id="EEE57708.1"/>
    </source>
</evidence>
<dbReference type="GO" id="GO:0000139">
    <property type="term" value="C:Golgi membrane"/>
    <property type="evidence" value="ECO:0007669"/>
    <property type="project" value="UniProtKB-SubCell"/>
</dbReference>
<protein>
    <recommendedName>
        <fullName evidence="12">Protein kinase domain-containing protein</fullName>
    </recommendedName>
</protein>
<feature type="region of interest" description="Disordered" evidence="10">
    <location>
        <begin position="45"/>
        <end position="67"/>
    </location>
</feature>
<dbReference type="InterPro" id="IPR004240">
    <property type="entry name" value="EMP70"/>
</dbReference>
<evidence type="ECO:0000256" key="9">
    <source>
        <dbReference type="SAM" id="Coils"/>
    </source>
</evidence>
<dbReference type="SUPFAM" id="SSF56112">
    <property type="entry name" value="Protein kinase-like (PK-like)"/>
    <property type="match status" value="1"/>
</dbReference>
<dbReference type="PROSITE" id="PS50011">
    <property type="entry name" value="PROTEIN_KINASE_DOM"/>
    <property type="match status" value="1"/>
</dbReference>
<reference evidence="13" key="1">
    <citation type="journal article" date="2005" name="PLoS Biol.">
        <title>The genomes of Oryza sativa: a history of duplications.</title>
        <authorList>
            <person name="Yu J."/>
            <person name="Wang J."/>
            <person name="Lin W."/>
            <person name="Li S."/>
            <person name="Li H."/>
            <person name="Zhou J."/>
            <person name="Ni P."/>
            <person name="Dong W."/>
            <person name="Hu S."/>
            <person name="Zeng C."/>
            <person name="Zhang J."/>
            <person name="Zhang Y."/>
            <person name="Li R."/>
            <person name="Xu Z."/>
            <person name="Li S."/>
            <person name="Li X."/>
            <person name="Zheng H."/>
            <person name="Cong L."/>
            <person name="Lin L."/>
            <person name="Yin J."/>
            <person name="Geng J."/>
            <person name="Li G."/>
            <person name="Shi J."/>
            <person name="Liu J."/>
            <person name="Lv H."/>
            <person name="Li J."/>
            <person name="Wang J."/>
            <person name="Deng Y."/>
            <person name="Ran L."/>
            <person name="Shi X."/>
            <person name="Wang X."/>
            <person name="Wu Q."/>
            <person name="Li C."/>
            <person name="Ren X."/>
            <person name="Wang J."/>
            <person name="Wang X."/>
            <person name="Li D."/>
            <person name="Liu D."/>
            <person name="Zhang X."/>
            <person name="Ji Z."/>
            <person name="Zhao W."/>
            <person name="Sun Y."/>
            <person name="Zhang Z."/>
            <person name="Bao J."/>
            <person name="Han Y."/>
            <person name="Dong L."/>
            <person name="Ji J."/>
            <person name="Chen P."/>
            <person name="Wu S."/>
            <person name="Liu J."/>
            <person name="Xiao Y."/>
            <person name="Bu D."/>
            <person name="Tan J."/>
            <person name="Yang L."/>
            <person name="Ye C."/>
            <person name="Zhang J."/>
            <person name="Xu J."/>
            <person name="Zhou Y."/>
            <person name="Yu Y."/>
            <person name="Zhang B."/>
            <person name="Zhuang S."/>
            <person name="Wei H."/>
            <person name="Liu B."/>
            <person name="Lei M."/>
            <person name="Yu H."/>
            <person name="Li Y."/>
            <person name="Xu H."/>
            <person name="Wei S."/>
            <person name="He X."/>
            <person name="Fang L."/>
            <person name="Zhang Z."/>
            <person name="Zhang Y."/>
            <person name="Huang X."/>
            <person name="Su Z."/>
            <person name="Tong W."/>
            <person name="Li J."/>
            <person name="Tong Z."/>
            <person name="Li S."/>
            <person name="Ye J."/>
            <person name="Wang L."/>
            <person name="Fang L."/>
            <person name="Lei T."/>
            <person name="Chen C."/>
            <person name="Chen H."/>
            <person name="Xu Z."/>
            <person name="Li H."/>
            <person name="Huang H."/>
            <person name="Zhang F."/>
            <person name="Xu H."/>
            <person name="Li N."/>
            <person name="Zhao C."/>
            <person name="Li S."/>
            <person name="Dong L."/>
            <person name="Huang Y."/>
            <person name="Li L."/>
            <person name="Xi Y."/>
            <person name="Qi Q."/>
            <person name="Li W."/>
            <person name="Zhang B."/>
            <person name="Hu W."/>
            <person name="Zhang Y."/>
            <person name="Tian X."/>
            <person name="Jiao Y."/>
            <person name="Liang X."/>
            <person name="Jin J."/>
            <person name="Gao L."/>
            <person name="Zheng W."/>
            <person name="Hao B."/>
            <person name="Liu S."/>
            <person name="Wang W."/>
            <person name="Yuan L."/>
            <person name="Cao M."/>
            <person name="McDermott J."/>
            <person name="Samudrala R."/>
            <person name="Wang J."/>
            <person name="Wong G.K."/>
            <person name="Yang H."/>
        </authorList>
    </citation>
    <scope>NUCLEOTIDE SEQUENCE [LARGE SCALE GENOMIC DNA]</scope>
</reference>
<keyword evidence="5" id="KW-0732">Signal</keyword>
<feature type="compositionally biased region" description="Low complexity" evidence="10">
    <location>
        <begin position="45"/>
        <end position="56"/>
    </location>
</feature>
<evidence type="ECO:0000256" key="4">
    <source>
        <dbReference type="ARBA" id="ARBA00022692"/>
    </source>
</evidence>
<sequence>MAESGGSEEFLKLYIHGVLADGTTTSDYRLLPAWEFSSSERVVAASTSTTSRPSPADEGEPTGWEGPTLEVEKLASSTDVDAGESSQPQQPASVCVQEMVITMVSADDCVYSLLPMVPIALSDPGTALPDANSYFSISIHPVEGRCVLKHYQNRGSEKQWVSTSIYYLALNSLEDDLGEDPIELDSPEDALGKDPIELHGQISMEIHMPPLMMKFQKDYRCEKQIGKGSEGRVYKCTSRFSPHCFAIKEVESSELTMASTHCEPTDVSTLALLDHVNIVDLYSAWIEKKKSFGSVTNVIYICMKECASLPYRAPELVNSYDRHNEKVDIFSIGMVYFELLMPAKRERKRKLNKLSETIRRKKQEYDQLDIEFDLDSALEGTDVLTDWKGDYNLLKKMTSPNAWERLSAVEIKILGQLSQDLLVMAKGRIFSALLMVFLVLAPHCEAFYLPGSYMHTYRQGEEIWAKVNSLTSIETELPFSYYSLPYCHPQGGIKKSAENLGELLMGDQIDNSPYRFRVNVNESLYLCTTNPLDEADVKLLKQRSRDLYQVNMILDNLPVRRFTEQNGVTIQWTGYPVGYTPEGSNEVYIINHLKFKVLVHRYEGGKVKVVGTGEGMEVISETETDAKSGYEIVGFEVVPCSMKRDLEAMSKLKMYEKVDPTSCPVEMEKSQLIREKEQITFTYEVEFVNSDIRWPSRWDAYLKMEGAKIHWFSIMNSLMVILFLAGIVFVIFLRTVRRDLTRYEELDKEAQAQMNEELSGWKLVVGDVFREPTSSKLLCVMIGDGVQILGMAIVTIFFAAFGFMSPASRGMLLTGMIFLYMLLGIVAGYAAVRLWRTLKGTSEGWRSVSWSTACFFPGIVFVVLTVLNFMLWSRNSTGALPISLFFTLLSLWFCISVPLTLLGGFFGTRAEPIEFPVRTNQIPREIPAKNYSWLLVLGAGTLPFEHYSLSCSLFFQVFGSEGSTMCLGSSLLSSSCWLWSVLRYLLFLPTCIFVRKIGVGGGKLSLPLEQ</sequence>
<gene>
    <name evidence="13" type="ORF">OsJ_08189</name>
</gene>
<reference evidence="13" key="2">
    <citation type="submission" date="2008-12" db="EMBL/GenBank/DDBJ databases">
        <title>Improved gene annotation of the rice (Oryza sativa) genomes.</title>
        <authorList>
            <person name="Wang J."/>
            <person name="Li R."/>
            <person name="Fan W."/>
            <person name="Huang Q."/>
            <person name="Zhang J."/>
            <person name="Zhou Y."/>
            <person name="Hu Y."/>
            <person name="Zi S."/>
            <person name="Li J."/>
            <person name="Ni P."/>
            <person name="Zheng H."/>
            <person name="Zhang Y."/>
            <person name="Zhao M."/>
            <person name="Hao Q."/>
            <person name="McDermott J."/>
            <person name="Samudrala R."/>
            <person name="Kristiansen K."/>
            <person name="Wong G.K.-S."/>
        </authorList>
    </citation>
    <scope>NUCLEOTIDE SEQUENCE</scope>
</reference>
<dbReference type="Gene3D" id="1.10.510.10">
    <property type="entry name" value="Transferase(Phosphotransferase) domain 1"/>
    <property type="match status" value="1"/>
</dbReference>
<evidence type="ECO:0000256" key="7">
    <source>
        <dbReference type="ARBA" id="ARBA00022989"/>
    </source>
</evidence>
<dbReference type="InterPro" id="IPR000719">
    <property type="entry name" value="Prot_kinase_dom"/>
</dbReference>